<protein>
    <submittedName>
        <fullName evidence="1">Tail tubular protein A</fullName>
    </submittedName>
</protein>
<keyword evidence="2" id="KW-1185">Reference proteome</keyword>
<reference evidence="1 2" key="1">
    <citation type="submission" date="2017-12" db="EMBL/GenBank/DDBJ databases">
        <title>Complete genome sequence of Ralstonia solanacearum infecting bacteriophage RS-IDN-P1 isolated from eggplant soil in Indonesia.</title>
        <authorList>
            <person name="Addy H.S."/>
            <person name="Farid M.M."/>
            <person name="Ahmad A.A."/>
            <person name="Huang Q."/>
        </authorList>
    </citation>
    <scope>NUCLEOTIDE SEQUENCE [LARGE SCALE GENOMIC DNA]</scope>
</reference>
<gene>
    <name evidence="1" type="ORF">RsoP1IDN_29</name>
</gene>
<proteinExistence type="predicted"/>
<dbReference type="Pfam" id="PF17212">
    <property type="entry name" value="Tube"/>
    <property type="match status" value="1"/>
</dbReference>
<dbReference type="InterPro" id="IPR033767">
    <property type="entry name" value="Tail_Gp11"/>
</dbReference>
<evidence type="ECO:0000313" key="2">
    <source>
        <dbReference type="Proteomes" id="UP000242003"/>
    </source>
</evidence>
<dbReference type="EMBL" id="MG652450">
    <property type="protein sequence ID" value="AUG85430.1"/>
    <property type="molecule type" value="Genomic_DNA"/>
</dbReference>
<name>A0A2P0VPH4_9CAUD</name>
<evidence type="ECO:0000313" key="1">
    <source>
        <dbReference type="EMBL" id="AUG85430.1"/>
    </source>
</evidence>
<accession>A0A2P0VPH4</accession>
<dbReference type="Proteomes" id="UP000242003">
    <property type="component" value="Segment"/>
</dbReference>
<organism evidence="1 2">
    <name type="scientific">Ralstonia phage RsoP1IDN</name>
    <dbReference type="NCBI Taxonomy" id="2060091"/>
    <lineage>
        <taxon>Viruses</taxon>
        <taxon>Duplodnaviria</taxon>
        <taxon>Heunggongvirae</taxon>
        <taxon>Uroviricota</taxon>
        <taxon>Caudoviricetes</taxon>
        <taxon>Autographivirales</taxon>
        <taxon>Autonotataviridae</taxon>
        <taxon>Okabevirinae</taxon>
        <taxon>Higashivirus</taxon>
        <taxon>Higashivirus RsoP1IDN</taxon>
    </lineage>
</organism>
<sequence>MATNITQLDVVNACLRSMGETPLNSIDLDHPYVASALGILGEMNVLEQELGWWFNTDYTVLHPDPDTGFVYIPADSLNCRMNPDNSQYVERGNRMWDTLNSTYDIGIDLPVCIYRNIDFDNLNIGAKLMISLRTQLSFQDAFDGDSDKYQKIYQQYQQAYGRLRRLHIKNQNLNMMNTPYSATAMGMVRPVSRYAGANAVMYPVRVR</sequence>